<feature type="region of interest" description="Disordered" evidence="2">
    <location>
        <begin position="865"/>
        <end position="891"/>
    </location>
</feature>
<evidence type="ECO:0000259" key="3">
    <source>
        <dbReference type="PROSITE" id="PS50086"/>
    </source>
</evidence>
<protein>
    <submittedName>
        <fullName evidence="4">RabGAP/TBC domain-containing protein</fullName>
    </submittedName>
</protein>
<feature type="coiled-coil region" evidence="1">
    <location>
        <begin position="656"/>
        <end position="683"/>
    </location>
</feature>
<dbReference type="Pfam" id="PF00566">
    <property type="entry name" value="RabGAP-TBC"/>
    <property type="match status" value="1"/>
</dbReference>
<dbReference type="SUPFAM" id="SSF47923">
    <property type="entry name" value="Ypt/Rab-GAP domain of gyp1p"/>
    <property type="match status" value="2"/>
</dbReference>
<evidence type="ECO:0000256" key="1">
    <source>
        <dbReference type="SAM" id="Coils"/>
    </source>
</evidence>
<evidence type="ECO:0000313" key="4">
    <source>
        <dbReference type="EMBL" id="OUS43702.1"/>
    </source>
</evidence>
<dbReference type="InterPro" id="IPR000195">
    <property type="entry name" value="Rab-GAP-TBC_dom"/>
</dbReference>
<organism evidence="4">
    <name type="scientific">Ostreococcus tauri</name>
    <name type="common">Marine green alga</name>
    <dbReference type="NCBI Taxonomy" id="70448"/>
    <lineage>
        <taxon>Eukaryota</taxon>
        <taxon>Viridiplantae</taxon>
        <taxon>Chlorophyta</taxon>
        <taxon>Mamiellophyceae</taxon>
        <taxon>Mamiellales</taxon>
        <taxon>Bathycoccaceae</taxon>
        <taxon>Ostreococcus</taxon>
    </lineage>
</organism>
<feature type="domain" description="Rab-GAP TBC" evidence="3">
    <location>
        <begin position="14"/>
        <end position="213"/>
    </location>
</feature>
<keyword evidence="1" id="KW-0175">Coiled coil</keyword>
<feature type="compositionally biased region" description="Polar residues" evidence="2">
    <location>
        <begin position="877"/>
        <end position="887"/>
    </location>
</feature>
<dbReference type="SMART" id="SM00164">
    <property type="entry name" value="TBC"/>
    <property type="match status" value="1"/>
</dbReference>
<dbReference type="InterPro" id="IPR050302">
    <property type="entry name" value="Rab_GAP_TBC_domain"/>
</dbReference>
<gene>
    <name evidence="4" type="ORF">BE221DRAFT_23710</name>
</gene>
<dbReference type="GO" id="GO:0005096">
    <property type="term" value="F:GTPase activator activity"/>
    <property type="evidence" value="ECO:0007669"/>
    <property type="project" value="TreeGrafter"/>
</dbReference>
<name>A0A1Y5I973_OSTTA</name>
<dbReference type="GO" id="GO:0031267">
    <property type="term" value="F:small GTPase binding"/>
    <property type="evidence" value="ECO:0007669"/>
    <property type="project" value="TreeGrafter"/>
</dbReference>
<reference evidence="4" key="1">
    <citation type="submission" date="2017-04" db="EMBL/GenBank/DDBJ databases">
        <title>Population genomics of picophytoplankton unveils novel chromosome hypervariability.</title>
        <authorList>
            <consortium name="DOE Joint Genome Institute"/>
            <person name="Blanc-Mathieu R."/>
            <person name="Krasovec M."/>
            <person name="Hebrard M."/>
            <person name="Yau S."/>
            <person name="Desgranges E."/>
            <person name="Martin J."/>
            <person name="Schackwitz W."/>
            <person name="Kuo A."/>
            <person name="Salin G."/>
            <person name="Donnadieu C."/>
            <person name="Desdevises Y."/>
            <person name="Sanchez-Ferandin S."/>
            <person name="Moreau H."/>
            <person name="Rivals E."/>
            <person name="Grigoriev I.V."/>
            <person name="Grimsley N."/>
            <person name="Eyre-Walker A."/>
            <person name="Piganeau G."/>
        </authorList>
    </citation>
    <scope>NUCLEOTIDE SEQUENCE [LARGE SCALE GENOMIC DNA]</scope>
    <source>
        <strain evidence="4">RCC 1115</strain>
    </source>
</reference>
<dbReference type="PROSITE" id="PS50086">
    <property type="entry name" value="TBC_RABGAP"/>
    <property type="match status" value="1"/>
</dbReference>
<dbReference type="InterPro" id="IPR035969">
    <property type="entry name" value="Rab-GAP_TBC_sf"/>
</dbReference>
<dbReference type="Proteomes" id="UP000195557">
    <property type="component" value="Unassembled WGS sequence"/>
</dbReference>
<sequence length="937" mass="104296">MTDAETNRSRFLETSRGERRAELWPRACGAMASRDELPGHFRALVDLRGSDETHSAETSGQIEKDLPRAGGAFRNALDLRPGGGDYKALKRVLLAFVSHCPRIGYVQSMHSIAAFLLLAGTGEEDAFWTLTTLVSEIVPGYFDEGMTGAKLDQRVFARALRELLPAVGLHVGAIGQDDVVPAVVGGTWLLSMFVNVLPTRVTMELWDEMFRTRHRAPLLAACVALCELEAQAVLATTEMGEAIELLQRCGESFRSTVESTSDIEPCDDAKCEKFIARVQELLNGELSPAKVDQRTSRERGRFRRPSDIDLPPATSNFAVVTDVEELYVGLRSSDLQVKLLESRDRRENGARAGVSLNDELGVIERAHESRGGQKRDQNPSLAPPDWCLSSQELDSVSAKIMAIETHAGSLVEHGEEVIESAKEIALRPMKSILTSKLQQKSKEIVALYGEFVSGVQAVDKTLEMKPDLSVFNSEGSYQKSMWHLWVDSLFEATIEQAEMLLELLRQISSELSWILHVYVGEKKPSDARTEGWEDLGEFNEPDAERLMASVQSHKNETENRLSEIRAMIKRTHEEATHDLPFFRKNLTMITSNLKKELLAEEDAVNLWALSAENRNAMKRQMVEDKLGKASQELLEVYTRPGQSEVYDSETRSTSTRDYLEQSYVDEENRLQEALQAVKRLESTLTRRSNALERERQTAESVRAISSRTLSQTNASLLLVYQDGEWLEHELVTRASKEYLEDYERVATLVEELSSYSRTAAARILKEWCTFVGELTSQVMLEYVSVIDSSSRSISDTQAALAASVGHLHSASPLASPMVSMRELHPSQASPPNNSIRSLTSQMEKLTDIAGTKLTNFVGKSLRKFSSSDQHHEGASGGVSTPSASTANDLAGSPSLLMSRAARLQATAKEDHAKLESRREKLLQHKTWLRERLVARGA</sequence>
<dbReference type="EMBL" id="KZ155827">
    <property type="protein sequence ID" value="OUS43702.1"/>
    <property type="molecule type" value="Genomic_DNA"/>
</dbReference>
<dbReference type="AlphaFoldDB" id="A0A1Y5I973"/>
<dbReference type="Gene3D" id="1.10.472.80">
    <property type="entry name" value="Ypt/Rab-GAP domain of gyp1p, domain 3"/>
    <property type="match status" value="1"/>
</dbReference>
<dbReference type="PANTHER" id="PTHR47219:SF20">
    <property type="entry name" value="TBC1 DOMAIN FAMILY MEMBER 2B"/>
    <property type="match status" value="1"/>
</dbReference>
<dbReference type="PANTHER" id="PTHR47219">
    <property type="entry name" value="RAB GTPASE-ACTIVATING PROTEIN 1-LIKE"/>
    <property type="match status" value="1"/>
</dbReference>
<accession>A0A1Y5I973</accession>
<dbReference type="eggNOG" id="KOG2058">
    <property type="taxonomic scope" value="Eukaryota"/>
</dbReference>
<dbReference type="Gene3D" id="1.10.8.270">
    <property type="entry name" value="putative rabgap domain of human tbc1 domain family member 14 like domains"/>
    <property type="match status" value="1"/>
</dbReference>
<evidence type="ECO:0000256" key="2">
    <source>
        <dbReference type="SAM" id="MobiDB-lite"/>
    </source>
</evidence>
<proteinExistence type="predicted"/>